<feature type="compositionally biased region" description="Basic and acidic residues" evidence="1">
    <location>
        <begin position="1"/>
        <end position="13"/>
    </location>
</feature>
<protein>
    <submittedName>
        <fullName evidence="3">DNA-directed RNA polymerase subunit alpha C-terminal domain-containing protein</fullName>
    </submittedName>
</protein>
<sequence>METQKAREQERTSPNRPIADLNLGPRPTEALEKAGLTTVGQVLEKLAEGEAALLAIEGFGRQSLINLKKRLRQLGYTLPSAAEEITV</sequence>
<keyword evidence="3" id="KW-0804">Transcription</keyword>
<dbReference type="Pfam" id="PF03118">
    <property type="entry name" value="RNA_pol_A_CTD"/>
    <property type="match status" value="1"/>
</dbReference>
<dbReference type="Proteomes" id="UP001254165">
    <property type="component" value="Unassembled WGS sequence"/>
</dbReference>
<dbReference type="Gene3D" id="1.10.150.20">
    <property type="entry name" value="5' to 3' exonuclease, C-terminal subdomain"/>
    <property type="match status" value="1"/>
</dbReference>
<feature type="region of interest" description="Disordered" evidence="1">
    <location>
        <begin position="1"/>
        <end position="25"/>
    </location>
</feature>
<name>A0ABU3NRE9_9CHLR</name>
<feature type="domain" description="RNA polymerase alpha subunit C-terminal" evidence="2">
    <location>
        <begin position="7"/>
        <end position="72"/>
    </location>
</feature>
<gene>
    <name evidence="3" type="ORF">QYE77_14195</name>
</gene>
<dbReference type="InterPro" id="IPR011260">
    <property type="entry name" value="RNAP_asu_C"/>
</dbReference>
<keyword evidence="3" id="KW-0240">DNA-directed RNA polymerase</keyword>
<proteinExistence type="predicted"/>
<dbReference type="RefSeq" id="WP_315626142.1">
    <property type="nucleotide sequence ID" value="NZ_JAUHMF010000002.1"/>
</dbReference>
<dbReference type="GO" id="GO:0000428">
    <property type="term" value="C:DNA-directed RNA polymerase complex"/>
    <property type="evidence" value="ECO:0007669"/>
    <property type="project" value="UniProtKB-KW"/>
</dbReference>
<evidence type="ECO:0000313" key="3">
    <source>
        <dbReference type="EMBL" id="MDT8899413.1"/>
    </source>
</evidence>
<dbReference type="SUPFAM" id="SSF47789">
    <property type="entry name" value="C-terminal domain of RNA polymerase alpha subunit"/>
    <property type="match status" value="1"/>
</dbReference>
<dbReference type="EMBL" id="JAUHMF010000002">
    <property type="protein sequence ID" value="MDT8899413.1"/>
    <property type="molecule type" value="Genomic_DNA"/>
</dbReference>
<evidence type="ECO:0000259" key="2">
    <source>
        <dbReference type="Pfam" id="PF03118"/>
    </source>
</evidence>
<evidence type="ECO:0000313" key="4">
    <source>
        <dbReference type="Proteomes" id="UP001254165"/>
    </source>
</evidence>
<reference evidence="3 4" key="1">
    <citation type="submission" date="2023-07" db="EMBL/GenBank/DDBJ databases">
        <title>Novel species of Thermanaerothrix with wide hydrolytic capabilities.</title>
        <authorList>
            <person name="Zayulina K.S."/>
            <person name="Podosokorskaya O.A."/>
            <person name="Elcheninov A.G."/>
        </authorList>
    </citation>
    <scope>NUCLEOTIDE SEQUENCE [LARGE SCALE GENOMIC DNA]</scope>
    <source>
        <strain evidence="3 4">4228-RoL</strain>
    </source>
</reference>
<organism evidence="3 4">
    <name type="scientific">Thermanaerothrix solaris</name>
    <dbReference type="NCBI Taxonomy" id="3058434"/>
    <lineage>
        <taxon>Bacteria</taxon>
        <taxon>Bacillati</taxon>
        <taxon>Chloroflexota</taxon>
        <taxon>Anaerolineae</taxon>
        <taxon>Anaerolineales</taxon>
        <taxon>Anaerolineaceae</taxon>
        <taxon>Thermanaerothrix</taxon>
    </lineage>
</organism>
<accession>A0ABU3NRE9</accession>
<keyword evidence="4" id="KW-1185">Reference proteome</keyword>
<evidence type="ECO:0000256" key="1">
    <source>
        <dbReference type="SAM" id="MobiDB-lite"/>
    </source>
</evidence>
<comment type="caution">
    <text evidence="3">The sequence shown here is derived from an EMBL/GenBank/DDBJ whole genome shotgun (WGS) entry which is preliminary data.</text>
</comment>